<feature type="compositionally biased region" description="Low complexity" evidence="1">
    <location>
        <begin position="641"/>
        <end position="650"/>
    </location>
</feature>
<feature type="region of interest" description="Disordered" evidence="1">
    <location>
        <begin position="636"/>
        <end position="689"/>
    </location>
</feature>
<reference evidence="3" key="2">
    <citation type="submission" date="2024-04" db="EMBL/GenBank/DDBJ databases">
        <authorList>
            <person name="Chen Y."/>
            <person name="Shah S."/>
            <person name="Dougan E. K."/>
            <person name="Thang M."/>
            <person name="Chan C."/>
        </authorList>
    </citation>
    <scope>NUCLEOTIDE SEQUENCE [LARGE SCALE GENOMIC DNA]</scope>
</reference>
<sequence>MQNMLQQLGYFWPLSEPDFYRFLKTLKSAGHSTRSLKSLLEAVTFSRYSFHLPELHELTVSRRCLGAVVDELPGKVKQAEPLTVADVKRLHWVLEHGEVWDKVFCGSALFCIYSRARWSDFIHGSCLRLDTKTDGQIVYADMEVQIHKTMRASANRFKFLDLVASGIGMAGHNWIEHWLEALRYLGMDPLNGVVGLSLMPAPGDDGQMLQRSLESDEASKWLRLLLGEEIRRMADVYAREAQARCIRLIDRLMVEIKTGYFDPDASRAGRFHKEFLPDESEDLGAEHFSDDATVRHDVAVEVVKKLDEAEKVVLSPEQQLEEGHVTSSSSESESESVELAAAFRQRCVELSTATTLLFDLLAAQNISSFSELAFACGTPNRAPTDEEFKTLSDSVLGGGGGATAGQSSLLRRLHFESATLVLSHLKTSVNSETIDGVRKLPFAEKQARYAKVKTAIQGFLIQGETEPSHALVDKCQMMFDTNSVVWLAPSVCTKRELEIQAAPKDNQQVLKIESQTLKVSTEGAMLGDADHSSEIKLQWCWQRRGVALEMCELLSWPISQKWLTSMFAVYASDPPTNFSRVTLSQLISADKALWTILAREIETVKPDATGNRLLDAAVEKLMCDPRVTMHMLSMPHKAPASSSVVSDKSSIGAPTSNANQTGIRPKKKARPGKRNRATPPPPEELKSCYQTTTDGKPICWAYNLSNGCSLATTGQPPRCTKGTLESQESPAAAADATDLNSIDEHSSGENHTENDALGITEEEQHTEKATRKQLFENMLVLEVFAGSSNLTIEIRRANLRGVAVDKTVGRAKGPITVLDLTVDEDVRFLAEFIRQEADNICLIHFAQPCGTCSAARKRRLAPAVLDKLAQEGITPPQVLRSEAFPMGLPNLRGLDALKVELANKLYWATNKLVKLALSLNIRVSIENPTNSLFWKTDLMVDLLQYCPGCMNNLHSCMMGGERDKQTAWWCNDDFFNSFNLPRTRDHTHKPWSPSITADGVYYPTKEEAEYPPLLCKRIVDKQLKGARITTRKLLKFLPYCGMPQLDELLSANLDWERPPKLTLEALLKSSTDLQHAVLKQVADPDDAALHAAAWEETQLEHERGWIWEGDKVRVIDNFKQCGLNDACGLPEKFVLHGIDYIAATLIRAMAQGVWLPLFGLNALPFGATGSVAGFLRVSAALFFILTTGLKIWCSAFFDDFPTLATNALAGNTEKSVGLLFDLLGVEYARTGKKCQPFGEEMRALGLIFDLRQFGQGKIFIKHTPERRQELLGRLAEILEKGTLTPKEAESLKGRIQWYESYLFGRVANLAIHRVGKRSLAQPALRSTKLDAELKAALLFLKDRINTGSPLELTAATERTLLVFTDGAFEAEQELATVGGILCDDTGKPLRFFSERVPKLMLQALMEEAQNPIYLIELLAAYLAVFLWGGLHSSRYVVAYIDNEDLAPTPVKFNIFLSASPIAVNAGAVSDSTFGLAVRHVRPPLCAAKKCADRVEAQDYIQWLVRSGGDRFFRSWMRPAEANRCRKRGQVPDQGLESTGNPEIVRDLETADKSIETSRQDVKNEISKLRSEKPKLEKALNEQKQKVR</sequence>
<dbReference type="SUPFAM" id="SSF56672">
    <property type="entry name" value="DNA/RNA polymerases"/>
    <property type="match status" value="1"/>
</dbReference>
<organism evidence="2">
    <name type="scientific">Cladocopium goreaui</name>
    <dbReference type="NCBI Taxonomy" id="2562237"/>
    <lineage>
        <taxon>Eukaryota</taxon>
        <taxon>Sar</taxon>
        <taxon>Alveolata</taxon>
        <taxon>Dinophyceae</taxon>
        <taxon>Suessiales</taxon>
        <taxon>Symbiodiniaceae</taxon>
        <taxon>Cladocopium</taxon>
    </lineage>
</organism>
<feature type="compositionally biased region" description="Polar residues" evidence="1">
    <location>
        <begin position="652"/>
        <end position="662"/>
    </location>
</feature>
<feature type="region of interest" description="Disordered" evidence="1">
    <location>
        <begin position="1525"/>
        <end position="1587"/>
    </location>
</feature>
<feature type="region of interest" description="Disordered" evidence="1">
    <location>
        <begin position="716"/>
        <end position="756"/>
    </location>
</feature>
<evidence type="ECO:0000256" key="1">
    <source>
        <dbReference type="SAM" id="MobiDB-lite"/>
    </source>
</evidence>
<evidence type="ECO:0000313" key="3">
    <source>
        <dbReference type="EMBL" id="CAL1136041.1"/>
    </source>
</evidence>
<dbReference type="InterPro" id="IPR043502">
    <property type="entry name" value="DNA/RNA_pol_sf"/>
</dbReference>
<comment type="caution">
    <text evidence="2">The sequence shown here is derived from an EMBL/GenBank/DDBJ whole genome shotgun (WGS) entry which is preliminary data.</text>
</comment>
<dbReference type="OrthoDB" id="448198at2759"/>
<feature type="compositionally biased region" description="Basic and acidic residues" evidence="1">
    <location>
        <begin position="742"/>
        <end position="754"/>
    </location>
</feature>
<reference evidence="2" key="1">
    <citation type="submission" date="2022-10" db="EMBL/GenBank/DDBJ databases">
        <authorList>
            <person name="Chen Y."/>
            <person name="Dougan E. K."/>
            <person name="Chan C."/>
            <person name="Rhodes N."/>
            <person name="Thang M."/>
        </authorList>
    </citation>
    <scope>NUCLEOTIDE SEQUENCE</scope>
</reference>
<dbReference type="EMBL" id="CAMXCT030000735">
    <property type="protein sequence ID" value="CAL4769978.1"/>
    <property type="molecule type" value="Genomic_DNA"/>
</dbReference>
<accession>A0A9P1C073</accession>
<dbReference type="EMBL" id="CAMXCT010000735">
    <property type="protein sequence ID" value="CAI3982666.1"/>
    <property type="molecule type" value="Genomic_DNA"/>
</dbReference>
<evidence type="ECO:0000313" key="2">
    <source>
        <dbReference type="EMBL" id="CAI3982666.1"/>
    </source>
</evidence>
<evidence type="ECO:0000313" key="4">
    <source>
        <dbReference type="Proteomes" id="UP001152797"/>
    </source>
</evidence>
<proteinExistence type="predicted"/>
<keyword evidence="4" id="KW-1185">Reference proteome</keyword>
<dbReference type="EMBL" id="CAMXCT020000735">
    <property type="protein sequence ID" value="CAL1136041.1"/>
    <property type="molecule type" value="Genomic_DNA"/>
</dbReference>
<name>A0A9P1C073_9DINO</name>
<gene>
    <name evidence="2" type="ORF">C1SCF055_LOCUS10335</name>
</gene>
<protein>
    <submittedName>
        <fullName evidence="2">Uncharacterized protein</fullName>
    </submittedName>
</protein>
<feature type="compositionally biased region" description="Basic and acidic residues" evidence="1">
    <location>
        <begin position="1543"/>
        <end position="1587"/>
    </location>
</feature>
<feature type="compositionally biased region" description="Basic residues" evidence="1">
    <location>
        <begin position="664"/>
        <end position="676"/>
    </location>
</feature>
<dbReference type="Proteomes" id="UP001152797">
    <property type="component" value="Unassembled WGS sequence"/>
</dbReference>